<dbReference type="Proteomes" id="UP000509462">
    <property type="component" value="Segment"/>
</dbReference>
<gene>
    <name evidence="1" type="ORF">VC1_45</name>
</gene>
<accession>A0A9X9SEE2</accession>
<protein>
    <submittedName>
        <fullName evidence="1">Uncharacterized protein</fullName>
    </submittedName>
</protein>
<reference evidence="1" key="1">
    <citation type="submission" date="2020-04" db="EMBL/GenBank/DDBJ databases">
        <authorList>
            <person name="Kumar P."/>
            <person name="Meghvansi M.K."/>
            <person name="Kamboj D.V."/>
        </authorList>
    </citation>
    <scope>NUCLEOTIDE SEQUENCE [LARGE SCALE GENOMIC DNA]</scope>
</reference>
<organism evidence="1 2">
    <name type="scientific">Vibrio phage Vc1</name>
    <dbReference type="NCBI Taxonomy" id="1480731"/>
    <lineage>
        <taxon>Viruses</taxon>
        <taxon>Duplodnaviria</taxon>
        <taxon>Heunggongvirae</taxon>
        <taxon>Uroviricota</taxon>
        <taxon>Caudoviricetes</taxon>
        <taxon>Drexlerviridae</taxon>
        <taxon>Jhansiroadvirus</taxon>
        <taxon>Jhansiroadvirus gwaliVC1</taxon>
    </lineage>
</organism>
<proteinExistence type="predicted"/>
<dbReference type="EMBL" id="MT360682">
    <property type="protein sequence ID" value="WEY17705.1"/>
    <property type="molecule type" value="Genomic_DNA"/>
</dbReference>
<evidence type="ECO:0000313" key="1">
    <source>
        <dbReference type="EMBL" id="WEY17705.1"/>
    </source>
</evidence>
<name>A0A9X9SEE2_9CAUD</name>
<sequence length="84" mass="9160">MGYRVEAIGCVQGCDLLTCQGSLSSLSNLKPRNAKELQLFKVLIDGVTVTVTVRDDHFIIGALDKLRKVKSLPAEIVEAMQSAR</sequence>
<evidence type="ECO:0000313" key="2">
    <source>
        <dbReference type="Proteomes" id="UP000509462"/>
    </source>
</evidence>
<keyword evidence="2" id="KW-1185">Reference proteome</keyword>